<evidence type="ECO:0000256" key="1">
    <source>
        <dbReference type="ARBA" id="ARBA00001917"/>
    </source>
</evidence>
<reference evidence="8" key="1">
    <citation type="submission" date="2025-08" db="UniProtKB">
        <authorList>
            <consortium name="RefSeq"/>
        </authorList>
    </citation>
    <scope>IDENTIFICATION</scope>
    <source>
        <tissue evidence="8">Testes</tissue>
    </source>
</reference>
<proteinExistence type="inferred from homology"/>
<feature type="domain" description="FMN hydroxy acid dehydrogenase" evidence="6">
    <location>
        <begin position="2"/>
        <end position="359"/>
    </location>
</feature>
<dbReference type="GeneID" id="100368471"/>
<evidence type="ECO:0000256" key="4">
    <source>
        <dbReference type="ARBA" id="ARBA00029325"/>
    </source>
</evidence>
<dbReference type="InterPro" id="IPR013785">
    <property type="entry name" value="Aldolase_TIM"/>
</dbReference>
<dbReference type="InterPro" id="IPR000262">
    <property type="entry name" value="FMN-dep_DH"/>
</dbReference>
<dbReference type="SUPFAM" id="SSF51395">
    <property type="entry name" value="FMN-linked oxidoreductases"/>
    <property type="match status" value="1"/>
</dbReference>
<keyword evidence="2" id="KW-0560">Oxidoreductase</keyword>
<dbReference type="InterPro" id="IPR012133">
    <property type="entry name" value="Alpha-hydoxy_acid_DH_FMN"/>
</dbReference>
<dbReference type="Pfam" id="PF01070">
    <property type="entry name" value="FMN_dh"/>
    <property type="match status" value="1"/>
</dbReference>
<accession>A0ABM0GPD5</accession>
<protein>
    <submittedName>
        <fullName evidence="8">Hydroxyacid oxidase 2-like</fullName>
    </submittedName>
</protein>
<organism evidence="7 8">
    <name type="scientific">Saccoglossus kowalevskii</name>
    <name type="common">Acorn worm</name>
    <dbReference type="NCBI Taxonomy" id="10224"/>
    <lineage>
        <taxon>Eukaryota</taxon>
        <taxon>Metazoa</taxon>
        <taxon>Hemichordata</taxon>
        <taxon>Enteropneusta</taxon>
        <taxon>Harrimaniidae</taxon>
        <taxon>Saccoglossus</taxon>
    </lineage>
</organism>
<dbReference type="PIRSF" id="PIRSF000138">
    <property type="entry name" value="Al-hdrx_acd_dh"/>
    <property type="match status" value="1"/>
</dbReference>
<comment type="cofactor">
    <cofactor evidence="1">
        <name>FMN</name>
        <dbReference type="ChEBI" id="CHEBI:58210"/>
    </cofactor>
</comment>
<name>A0ABM0GPD5_SACKO</name>
<dbReference type="PROSITE" id="PS00557">
    <property type="entry name" value="FMN_HYDROXY_ACID_DH_1"/>
    <property type="match status" value="1"/>
</dbReference>
<dbReference type="PANTHER" id="PTHR10578:SF146">
    <property type="entry name" value="OXIDASE, PUTATIVE-RELATED"/>
    <property type="match status" value="1"/>
</dbReference>
<sequence>MALNHQLVCLDDYEKHAEKYASLKVWSYYSSGADDETTLEDNRRSLRRIRLRPRVLRDVSIRDLKTTVLGSEIDMPIAISPTAFHGWAHPDAEGGTARAAANFKTCMILSNISTLSLEEICSIRPDGVKWMDIYVWSNPRLTEDMILRAERAGCKGIVVTVDNCKVGNKRRLARVTGSGVGKDSTVANFMTYLERGIIKNLDEVSCTTPSATWTDIDWIKSITKLPIILKGIMTVEDALIAVERKVDAIMVSNHGGRQLDSVPATIDVLAGISRAVGDKIEVYMDGGVRTGTDVLKALALGAKAVFIGRPIVFGLVHSGEQGVKNILQILKEEFSLAMTLSGCRTIRDISRSLVIENAPSRL</sequence>
<keyword evidence="7" id="KW-1185">Reference proteome</keyword>
<dbReference type="Proteomes" id="UP000694865">
    <property type="component" value="Unplaced"/>
</dbReference>
<comment type="catalytic activity">
    <reaction evidence="4">
        <text>a (2S)-2-hydroxycarboxylate + O2 = a 2-oxocarboxylate + H2O2</text>
        <dbReference type="Rhea" id="RHEA:16789"/>
        <dbReference type="ChEBI" id="CHEBI:15379"/>
        <dbReference type="ChEBI" id="CHEBI:16240"/>
        <dbReference type="ChEBI" id="CHEBI:35179"/>
        <dbReference type="ChEBI" id="CHEBI:58123"/>
        <dbReference type="EC" id="1.1.3.15"/>
    </reaction>
    <physiologicalReaction direction="left-to-right" evidence="4">
        <dbReference type="Rhea" id="RHEA:16790"/>
    </physiologicalReaction>
</comment>
<dbReference type="PANTHER" id="PTHR10578">
    <property type="entry name" value="S -2-HYDROXY-ACID OXIDASE-RELATED"/>
    <property type="match status" value="1"/>
</dbReference>
<comment type="similarity">
    <text evidence="3">Belongs to the FMN-dependent alpha-hydroxy acid dehydrogenase family.</text>
</comment>
<dbReference type="InterPro" id="IPR037396">
    <property type="entry name" value="FMN_HAD"/>
</dbReference>
<evidence type="ECO:0000313" key="7">
    <source>
        <dbReference type="Proteomes" id="UP000694865"/>
    </source>
</evidence>
<evidence type="ECO:0000313" key="8">
    <source>
        <dbReference type="RefSeq" id="XP_002734381.1"/>
    </source>
</evidence>
<dbReference type="InterPro" id="IPR008259">
    <property type="entry name" value="FMN_hydac_DH_AS"/>
</dbReference>
<comment type="catalytic activity">
    <reaction evidence="5">
        <text>2-hydroxyoctanoate + O2 = 2-oxooctanoate + H2O2</text>
        <dbReference type="Rhea" id="RHEA:67940"/>
        <dbReference type="ChEBI" id="CHEBI:15379"/>
        <dbReference type="ChEBI" id="CHEBI:16240"/>
        <dbReference type="ChEBI" id="CHEBI:133514"/>
        <dbReference type="ChEBI" id="CHEBI:176689"/>
    </reaction>
    <physiologicalReaction direction="left-to-right" evidence="5">
        <dbReference type="Rhea" id="RHEA:67941"/>
    </physiologicalReaction>
</comment>
<dbReference type="Gene3D" id="3.20.20.70">
    <property type="entry name" value="Aldolase class I"/>
    <property type="match status" value="1"/>
</dbReference>
<evidence type="ECO:0000256" key="5">
    <source>
        <dbReference type="ARBA" id="ARBA00029327"/>
    </source>
</evidence>
<gene>
    <name evidence="8" type="primary">LOC100368471</name>
</gene>
<evidence type="ECO:0000259" key="6">
    <source>
        <dbReference type="PROSITE" id="PS51349"/>
    </source>
</evidence>
<dbReference type="CDD" id="cd02809">
    <property type="entry name" value="alpha_hydroxyacid_oxid_FMN"/>
    <property type="match status" value="1"/>
</dbReference>
<dbReference type="PROSITE" id="PS51349">
    <property type="entry name" value="FMN_HYDROXY_ACID_DH_2"/>
    <property type="match status" value="1"/>
</dbReference>
<evidence type="ECO:0000256" key="3">
    <source>
        <dbReference type="ARBA" id="ARBA00024042"/>
    </source>
</evidence>
<evidence type="ECO:0000256" key="2">
    <source>
        <dbReference type="ARBA" id="ARBA00023002"/>
    </source>
</evidence>
<dbReference type="RefSeq" id="XP_002734381.1">
    <property type="nucleotide sequence ID" value="XM_002734335.1"/>
</dbReference>